<dbReference type="FunFam" id="1.10.10.10:FF:000001">
    <property type="entry name" value="LysR family transcriptional regulator"/>
    <property type="match status" value="1"/>
</dbReference>
<feature type="domain" description="HTH lysR-type" evidence="5">
    <location>
        <begin position="1"/>
        <end position="56"/>
    </location>
</feature>
<comment type="similarity">
    <text evidence="1">Belongs to the LysR transcriptional regulatory family.</text>
</comment>
<dbReference type="Pfam" id="PF00126">
    <property type="entry name" value="HTH_1"/>
    <property type="match status" value="1"/>
</dbReference>
<dbReference type="InterPro" id="IPR011991">
    <property type="entry name" value="ArsR-like_HTH"/>
</dbReference>
<dbReference type="CDD" id="cd08432">
    <property type="entry name" value="PBP2_GcdR_TrpI_HvrB_AmpR_like"/>
    <property type="match status" value="1"/>
</dbReference>
<dbReference type="InterPro" id="IPR058163">
    <property type="entry name" value="LysR-type_TF_proteobact-type"/>
</dbReference>
<dbReference type="GO" id="GO:0003700">
    <property type="term" value="F:DNA-binding transcription factor activity"/>
    <property type="evidence" value="ECO:0007669"/>
    <property type="project" value="InterPro"/>
</dbReference>
<dbReference type="SUPFAM" id="SSF53850">
    <property type="entry name" value="Periplasmic binding protein-like II"/>
    <property type="match status" value="1"/>
</dbReference>
<dbReference type="KEGG" id="hdi:HDIA_4571"/>
<gene>
    <name evidence="6" type="primary">gcvA_8</name>
    <name evidence="6" type="ORF">HDIA_4571</name>
</gene>
<protein>
    <submittedName>
        <fullName evidence="6">Gcv operon activator</fullName>
    </submittedName>
</protein>
<dbReference type="PANTHER" id="PTHR30537:SF26">
    <property type="entry name" value="GLYCINE CLEAVAGE SYSTEM TRANSCRIPTIONAL ACTIVATOR"/>
    <property type="match status" value="1"/>
</dbReference>
<name>A0A2C9DCQ7_9HYPH</name>
<keyword evidence="2" id="KW-0805">Transcription regulation</keyword>
<evidence type="ECO:0000256" key="2">
    <source>
        <dbReference type="ARBA" id="ARBA00023015"/>
    </source>
</evidence>
<dbReference type="InterPro" id="IPR036390">
    <property type="entry name" value="WH_DNA-bd_sf"/>
</dbReference>
<dbReference type="EMBL" id="LT960614">
    <property type="protein sequence ID" value="SON58112.1"/>
    <property type="molecule type" value="Genomic_DNA"/>
</dbReference>
<dbReference type="PANTHER" id="PTHR30537">
    <property type="entry name" value="HTH-TYPE TRANSCRIPTIONAL REGULATOR"/>
    <property type="match status" value="1"/>
</dbReference>
<dbReference type="InterPro" id="IPR017786">
    <property type="entry name" value="TF_choline_sulphate-util"/>
</dbReference>
<accession>A0A2C9DCQ7</accession>
<dbReference type="AlphaFoldDB" id="A0A2C9DCQ7"/>
<dbReference type="InterPro" id="IPR000847">
    <property type="entry name" value="LysR_HTH_N"/>
</dbReference>
<reference evidence="7" key="1">
    <citation type="submission" date="2017-09" db="EMBL/GenBank/DDBJ databases">
        <title>Genome sequence of Nannocystis excedens DSM 71.</title>
        <authorList>
            <person name="Blom J."/>
        </authorList>
    </citation>
    <scope>NUCLEOTIDE SEQUENCE [LARGE SCALE GENOMIC DNA]</scope>
    <source>
        <strain evidence="7">type strain: E19</strain>
    </source>
</reference>
<dbReference type="NCBIfam" id="TIGR03418">
    <property type="entry name" value="chol_sulf_TF"/>
    <property type="match status" value="1"/>
</dbReference>
<dbReference type="PROSITE" id="PS50931">
    <property type="entry name" value="HTH_LYSR"/>
    <property type="match status" value="1"/>
</dbReference>
<dbReference type="Pfam" id="PF03466">
    <property type="entry name" value="LysR_substrate"/>
    <property type="match status" value="1"/>
</dbReference>
<evidence type="ECO:0000256" key="4">
    <source>
        <dbReference type="ARBA" id="ARBA00023163"/>
    </source>
</evidence>
<proteinExistence type="inferred from homology"/>
<keyword evidence="4" id="KW-0804">Transcription</keyword>
<dbReference type="CDD" id="cd00090">
    <property type="entry name" value="HTH_ARSR"/>
    <property type="match status" value="1"/>
</dbReference>
<dbReference type="Proteomes" id="UP000223606">
    <property type="component" value="Chromosome 1"/>
</dbReference>
<evidence type="ECO:0000313" key="7">
    <source>
        <dbReference type="Proteomes" id="UP000223606"/>
    </source>
</evidence>
<dbReference type="Gene3D" id="3.40.190.10">
    <property type="entry name" value="Periplasmic binding protein-like II"/>
    <property type="match status" value="2"/>
</dbReference>
<evidence type="ECO:0000259" key="5">
    <source>
        <dbReference type="PROSITE" id="PS50931"/>
    </source>
</evidence>
<dbReference type="Gene3D" id="1.10.10.10">
    <property type="entry name" value="Winged helix-like DNA-binding domain superfamily/Winged helix DNA-binding domain"/>
    <property type="match status" value="1"/>
</dbReference>
<dbReference type="SUPFAM" id="SSF46785">
    <property type="entry name" value="Winged helix' DNA-binding domain"/>
    <property type="match status" value="1"/>
</dbReference>
<evidence type="ECO:0000256" key="3">
    <source>
        <dbReference type="ARBA" id="ARBA00023125"/>
    </source>
</evidence>
<evidence type="ECO:0000256" key="1">
    <source>
        <dbReference type="ARBA" id="ARBA00009437"/>
    </source>
</evidence>
<organism evidence="6 7">
    <name type="scientific">Hartmannibacter diazotrophicus</name>
    <dbReference type="NCBI Taxonomy" id="1482074"/>
    <lineage>
        <taxon>Bacteria</taxon>
        <taxon>Pseudomonadati</taxon>
        <taxon>Pseudomonadota</taxon>
        <taxon>Alphaproteobacteria</taxon>
        <taxon>Hyphomicrobiales</taxon>
        <taxon>Pleomorphomonadaceae</taxon>
        <taxon>Hartmannibacter</taxon>
    </lineage>
</organism>
<keyword evidence="7" id="KW-1185">Reference proteome</keyword>
<dbReference type="InterPro" id="IPR036388">
    <property type="entry name" value="WH-like_DNA-bd_sf"/>
</dbReference>
<dbReference type="PRINTS" id="PR00039">
    <property type="entry name" value="HTHLYSR"/>
</dbReference>
<keyword evidence="3" id="KW-0238">DNA-binding</keyword>
<dbReference type="GO" id="GO:0006351">
    <property type="term" value="P:DNA-templated transcription"/>
    <property type="evidence" value="ECO:0007669"/>
    <property type="project" value="TreeGrafter"/>
</dbReference>
<evidence type="ECO:0000313" key="6">
    <source>
        <dbReference type="EMBL" id="SON58112.1"/>
    </source>
</evidence>
<sequence length="301" mass="33348">MGWLRLFEAVGRHRNLTRAAEELGLSQPAVSYQIRRLETELGVALVRRRHRSTDLTAEGQMLYDAVRPSVERIDEAARLIRLGERTAPVRLFTDFGFAAFWLMPRIAEFRRMQPDIEVHVIASQAIDPRHDEIADISVLFGTRENFGPAATQLMAEHVVPVCSPGYLALHGPFEAPADLAKATLLHLDSGPRQRWQSWESWLGHFGVKRQPTKGDLGLNTYNLVIQAVLAEQGVALGWSGLVDDLIASGTLVEAGPVVSRPDRGYWIVSGASRSRPVETLFAWLTDQAEPAASGTSKQQNP</sequence>
<dbReference type="GO" id="GO:0043565">
    <property type="term" value="F:sequence-specific DNA binding"/>
    <property type="evidence" value="ECO:0007669"/>
    <property type="project" value="TreeGrafter"/>
</dbReference>
<dbReference type="InterPro" id="IPR005119">
    <property type="entry name" value="LysR_subst-bd"/>
</dbReference>